<dbReference type="GO" id="GO:0005737">
    <property type="term" value="C:cytoplasm"/>
    <property type="evidence" value="ECO:0007669"/>
    <property type="project" value="TreeGrafter"/>
</dbReference>
<dbReference type="InterPro" id="IPR009091">
    <property type="entry name" value="RCC1/BLIP-II"/>
</dbReference>
<feature type="region of interest" description="Disordered" evidence="1">
    <location>
        <begin position="46"/>
        <end position="71"/>
    </location>
</feature>
<reference evidence="4" key="1">
    <citation type="submission" date="2016-10" db="EMBL/GenBank/DDBJ databases">
        <authorList>
            <person name="Varghese N."/>
            <person name="Submissions S."/>
        </authorList>
    </citation>
    <scope>NUCLEOTIDE SEQUENCE [LARGE SCALE GENOMIC DNA]</scope>
    <source>
        <strain evidence="4">Gh-48</strain>
    </source>
</reference>
<keyword evidence="4" id="KW-1185">Reference proteome</keyword>
<dbReference type="PROSITE" id="PS50012">
    <property type="entry name" value="RCC1_3"/>
    <property type="match status" value="5"/>
</dbReference>
<proteinExistence type="predicted"/>
<feature type="chain" id="PRO_5011434454" evidence="2">
    <location>
        <begin position="21"/>
        <end position="609"/>
    </location>
</feature>
<dbReference type="GO" id="GO:0005085">
    <property type="term" value="F:guanyl-nucleotide exchange factor activity"/>
    <property type="evidence" value="ECO:0007669"/>
    <property type="project" value="TreeGrafter"/>
</dbReference>
<dbReference type="RefSeq" id="WP_091209340.1">
    <property type="nucleotide sequence ID" value="NZ_FOCL01000002.1"/>
</dbReference>
<dbReference type="InterPro" id="IPR000408">
    <property type="entry name" value="Reg_chr_condens"/>
</dbReference>
<feature type="compositionally biased region" description="Polar residues" evidence="1">
    <location>
        <begin position="54"/>
        <end position="70"/>
    </location>
</feature>
<sequence length="609" mass="66301">MKIYLAILPLAVFGASVCQAQKPTQTQKDIQQVGQSIKAIGSLFKKKHKPGDTTAASAKNNPVESGNNGTMPAPDDKMFTEPGGGVLVADSHGGTVLINGVIYEWGDRTYGWTGNTEATKTFFPVQVTTDNDWRSVYTGGYYNLGIKKDGSLWSWGWGNTGELGLGNVYRMARPTRIGRDTTWVTVSAADGHAAGIKKDGSLWVWGNNVDQELGVGPSVNSKVLSPIQLGKDHDWVKVAAGYDYNLALKKDGSLWTWGRNQNGDMGVPTLYDTQQAPIRVGHDNDWVKIFTGTSGNASFGIRVNGTLWAWGNNASGQLGIGNVGNSPVPVQVGVERNWLTLSTRLNNTIAIRADGSVWHWGFNIKGIQRLNIRGKYIAAAAALNFTLLMRSDGTLWAIGNNSDGGLGYINNPNFYTTEPVQITEFPAPVITTKPKAVLTTILNDDAALLFKQCNSRLSVWDKNQVAKALDFKLSRDKKHFILNDQSADYPFDVHVYATDMNKDGVEEIFVFYGNSFTSGQTGSSVVLLMRDGLGDWHSYLGNEGIAIYALGTGSKGYPDLAADIPGFQYPVFGWNGTNYTRVKNITQTELAKAKPINVTILSTTLYKGR</sequence>
<dbReference type="OrthoDB" id="1081439at2"/>
<dbReference type="AlphaFoldDB" id="A0A1H8DBD3"/>
<dbReference type="PANTHER" id="PTHR45982">
    <property type="entry name" value="REGULATOR OF CHROMOSOME CONDENSATION"/>
    <property type="match status" value="1"/>
</dbReference>
<gene>
    <name evidence="3" type="ORF">SAMN05192574_102284</name>
</gene>
<dbReference type="Gene3D" id="2.130.10.30">
    <property type="entry name" value="Regulator of chromosome condensation 1/beta-lactamase-inhibitor protein II"/>
    <property type="match status" value="2"/>
</dbReference>
<evidence type="ECO:0000313" key="3">
    <source>
        <dbReference type="EMBL" id="SEN04569.1"/>
    </source>
</evidence>
<dbReference type="Pfam" id="PF13540">
    <property type="entry name" value="RCC1_2"/>
    <property type="match status" value="1"/>
</dbReference>
<organism evidence="3 4">
    <name type="scientific">Mucilaginibacter gossypiicola</name>
    <dbReference type="NCBI Taxonomy" id="551995"/>
    <lineage>
        <taxon>Bacteria</taxon>
        <taxon>Pseudomonadati</taxon>
        <taxon>Bacteroidota</taxon>
        <taxon>Sphingobacteriia</taxon>
        <taxon>Sphingobacteriales</taxon>
        <taxon>Sphingobacteriaceae</taxon>
        <taxon>Mucilaginibacter</taxon>
    </lineage>
</organism>
<keyword evidence="2" id="KW-0732">Signal</keyword>
<dbReference type="Pfam" id="PF00415">
    <property type="entry name" value="RCC1"/>
    <property type="match status" value="2"/>
</dbReference>
<dbReference type="STRING" id="551995.SAMN05192574_102284"/>
<evidence type="ECO:0000313" key="4">
    <source>
        <dbReference type="Proteomes" id="UP000198942"/>
    </source>
</evidence>
<evidence type="ECO:0000256" key="2">
    <source>
        <dbReference type="SAM" id="SignalP"/>
    </source>
</evidence>
<accession>A0A1H8DBD3</accession>
<dbReference type="PANTHER" id="PTHR45982:SF1">
    <property type="entry name" value="REGULATOR OF CHROMOSOME CONDENSATION"/>
    <property type="match status" value="1"/>
</dbReference>
<evidence type="ECO:0000256" key="1">
    <source>
        <dbReference type="SAM" id="MobiDB-lite"/>
    </source>
</evidence>
<dbReference type="Proteomes" id="UP000198942">
    <property type="component" value="Unassembled WGS sequence"/>
</dbReference>
<name>A0A1H8DBD3_9SPHI</name>
<dbReference type="InterPro" id="IPR051553">
    <property type="entry name" value="Ran_GTPase-activating"/>
</dbReference>
<protein>
    <submittedName>
        <fullName evidence="3">Alpha-tubulin suppressor</fullName>
    </submittedName>
</protein>
<feature type="signal peptide" evidence="2">
    <location>
        <begin position="1"/>
        <end position="20"/>
    </location>
</feature>
<dbReference type="SUPFAM" id="SSF50985">
    <property type="entry name" value="RCC1/BLIP-II"/>
    <property type="match status" value="1"/>
</dbReference>
<dbReference type="EMBL" id="FOCL01000002">
    <property type="protein sequence ID" value="SEN04569.1"/>
    <property type="molecule type" value="Genomic_DNA"/>
</dbReference>